<proteinExistence type="predicted"/>
<comment type="subcellular location">
    <subcellularLocation>
        <location evidence="1">Cell membrane</location>
        <topology evidence="1">Multi-pass membrane protein</topology>
    </subcellularLocation>
</comment>
<dbReference type="Proteomes" id="UP001597237">
    <property type="component" value="Unassembled WGS sequence"/>
</dbReference>
<accession>A0ABW4MYQ4</accession>
<evidence type="ECO:0000256" key="2">
    <source>
        <dbReference type="ARBA" id="ARBA00022475"/>
    </source>
</evidence>
<feature type="transmembrane region" description="Helical" evidence="7">
    <location>
        <begin position="250"/>
        <end position="272"/>
    </location>
</feature>
<dbReference type="Pfam" id="PF03631">
    <property type="entry name" value="Virul_fac_BrkB"/>
    <property type="match status" value="1"/>
</dbReference>
<dbReference type="EMBL" id="JBHUEY010000001">
    <property type="protein sequence ID" value="MFD1782334.1"/>
    <property type="molecule type" value="Genomic_DNA"/>
</dbReference>
<gene>
    <name evidence="8" type="ORF">ACFSC0_02925</name>
</gene>
<evidence type="ECO:0000256" key="7">
    <source>
        <dbReference type="SAM" id="Phobius"/>
    </source>
</evidence>
<dbReference type="NCBIfam" id="TIGR00765">
    <property type="entry name" value="yihY_not_rbn"/>
    <property type="match status" value="1"/>
</dbReference>
<name>A0ABW4MYQ4_9CAUL</name>
<sequence>MRRDQDRAPGPQQRASRLPSWLLNAAPWVALAATTAALFYREPPKPQPGMSLQQVLSPEEHELAEPGRGRMATAPHKIPPRGWKDILWRTYQEVTHDRLSAVAGSVTFYTLMAIFPALGVFASLYGLFSDVEQVRQQLASLATVFPRSVLDLMGDQMMRMATRRPVSLSAAFVIFLLVSVWSANAGVKALVDGLNIAYDEVEKRNYFLRSALTYAFTAGALVFLTLVTVILVAAPIAIRNLGYLELLEAWIPLRWGLLLLLAASAFSILFRYGPCRTRAKWRWVMLGGFFAAALWLGGSLGFSWYLNNVAHLDVTYGSLGAVIAFMLWVYVSVMAVLIGAEFNAEIEHQTAIDSTKGPPRPLGQRGAAMADTVGLALRGGLTAAITAAWRGGRRHAGRVHGFLRRKGGKPDKADQASSSSKAANRAA</sequence>
<protein>
    <submittedName>
        <fullName evidence="8">YihY/virulence factor BrkB family protein</fullName>
    </submittedName>
</protein>
<dbReference type="PANTHER" id="PTHR30213:SF0">
    <property type="entry name" value="UPF0761 MEMBRANE PROTEIN YIHY"/>
    <property type="match status" value="1"/>
</dbReference>
<keyword evidence="4 7" id="KW-1133">Transmembrane helix</keyword>
<keyword evidence="9" id="KW-1185">Reference proteome</keyword>
<feature type="transmembrane region" description="Helical" evidence="7">
    <location>
        <begin position="284"/>
        <end position="306"/>
    </location>
</feature>
<feature type="region of interest" description="Disordered" evidence="6">
    <location>
        <begin position="401"/>
        <end position="427"/>
    </location>
</feature>
<evidence type="ECO:0000313" key="9">
    <source>
        <dbReference type="Proteomes" id="UP001597237"/>
    </source>
</evidence>
<dbReference type="InterPro" id="IPR017039">
    <property type="entry name" value="Virul_fac_BrkB"/>
</dbReference>
<evidence type="ECO:0000313" key="8">
    <source>
        <dbReference type="EMBL" id="MFD1782334.1"/>
    </source>
</evidence>
<evidence type="ECO:0000256" key="1">
    <source>
        <dbReference type="ARBA" id="ARBA00004651"/>
    </source>
</evidence>
<feature type="compositionally biased region" description="Low complexity" evidence="6">
    <location>
        <begin position="415"/>
        <end position="427"/>
    </location>
</feature>
<evidence type="ECO:0000256" key="6">
    <source>
        <dbReference type="SAM" id="MobiDB-lite"/>
    </source>
</evidence>
<feature type="transmembrane region" description="Helical" evidence="7">
    <location>
        <begin position="106"/>
        <end position="126"/>
    </location>
</feature>
<feature type="transmembrane region" description="Helical" evidence="7">
    <location>
        <begin position="212"/>
        <end position="238"/>
    </location>
</feature>
<keyword evidence="3 7" id="KW-0812">Transmembrane</keyword>
<organism evidence="8 9">
    <name type="scientific">Phenylobacterium terrae</name>
    <dbReference type="NCBI Taxonomy" id="2665495"/>
    <lineage>
        <taxon>Bacteria</taxon>
        <taxon>Pseudomonadati</taxon>
        <taxon>Pseudomonadota</taxon>
        <taxon>Alphaproteobacteria</taxon>
        <taxon>Caulobacterales</taxon>
        <taxon>Caulobacteraceae</taxon>
        <taxon>Phenylobacterium</taxon>
    </lineage>
</organism>
<keyword evidence="5 7" id="KW-0472">Membrane</keyword>
<feature type="transmembrane region" description="Helical" evidence="7">
    <location>
        <begin position="318"/>
        <end position="340"/>
    </location>
</feature>
<keyword evidence="2" id="KW-1003">Cell membrane</keyword>
<dbReference type="RefSeq" id="WP_377280607.1">
    <property type="nucleotide sequence ID" value="NZ_JBHRSI010000001.1"/>
</dbReference>
<comment type="caution">
    <text evidence="8">The sequence shown here is derived from an EMBL/GenBank/DDBJ whole genome shotgun (WGS) entry which is preliminary data.</text>
</comment>
<feature type="transmembrane region" description="Helical" evidence="7">
    <location>
        <begin position="21"/>
        <end position="40"/>
    </location>
</feature>
<evidence type="ECO:0000256" key="3">
    <source>
        <dbReference type="ARBA" id="ARBA00022692"/>
    </source>
</evidence>
<dbReference type="PANTHER" id="PTHR30213">
    <property type="entry name" value="INNER MEMBRANE PROTEIN YHJD"/>
    <property type="match status" value="1"/>
</dbReference>
<evidence type="ECO:0000256" key="5">
    <source>
        <dbReference type="ARBA" id="ARBA00023136"/>
    </source>
</evidence>
<reference evidence="9" key="1">
    <citation type="journal article" date="2019" name="Int. J. Syst. Evol. Microbiol.">
        <title>The Global Catalogue of Microorganisms (GCM) 10K type strain sequencing project: providing services to taxonomists for standard genome sequencing and annotation.</title>
        <authorList>
            <consortium name="The Broad Institute Genomics Platform"/>
            <consortium name="The Broad Institute Genome Sequencing Center for Infectious Disease"/>
            <person name="Wu L."/>
            <person name="Ma J."/>
        </authorList>
    </citation>
    <scope>NUCLEOTIDE SEQUENCE [LARGE SCALE GENOMIC DNA]</scope>
    <source>
        <strain evidence="9">DFY28</strain>
    </source>
</reference>
<evidence type="ECO:0000256" key="4">
    <source>
        <dbReference type="ARBA" id="ARBA00022989"/>
    </source>
</evidence>